<evidence type="ECO:0000313" key="2">
    <source>
        <dbReference type="EMBL" id="KAE8380810.1"/>
    </source>
</evidence>
<keyword evidence="1" id="KW-0560">Oxidoreductase</keyword>
<proteinExistence type="predicted"/>
<name>A0A5N7BGC9_9EURO</name>
<evidence type="ECO:0000256" key="1">
    <source>
        <dbReference type="ARBA" id="ARBA00023002"/>
    </source>
</evidence>
<dbReference type="OrthoDB" id="10004862at2759"/>
<evidence type="ECO:0008006" key="4">
    <source>
        <dbReference type="Google" id="ProtNLM"/>
    </source>
</evidence>
<organism evidence="2 3">
    <name type="scientific">Aspergillus bertholletiae</name>
    <dbReference type="NCBI Taxonomy" id="1226010"/>
    <lineage>
        <taxon>Eukaryota</taxon>
        <taxon>Fungi</taxon>
        <taxon>Dikarya</taxon>
        <taxon>Ascomycota</taxon>
        <taxon>Pezizomycotina</taxon>
        <taxon>Eurotiomycetes</taxon>
        <taxon>Eurotiomycetidae</taxon>
        <taxon>Eurotiales</taxon>
        <taxon>Aspergillaceae</taxon>
        <taxon>Aspergillus</taxon>
        <taxon>Aspergillus subgen. Circumdati</taxon>
    </lineage>
</organism>
<reference evidence="2 3" key="1">
    <citation type="submission" date="2019-04" db="EMBL/GenBank/DDBJ databases">
        <title>Friends and foes A comparative genomics studyof 23 Aspergillus species from section Flavi.</title>
        <authorList>
            <consortium name="DOE Joint Genome Institute"/>
            <person name="Kjaerbolling I."/>
            <person name="Vesth T."/>
            <person name="Frisvad J.C."/>
            <person name="Nybo J.L."/>
            <person name="Theobald S."/>
            <person name="Kildgaard S."/>
            <person name="Isbrandt T."/>
            <person name="Kuo A."/>
            <person name="Sato A."/>
            <person name="Lyhne E.K."/>
            <person name="Kogle M.E."/>
            <person name="Wiebenga A."/>
            <person name="Kun R.S."/>
            <person name="Lubbers R.J."/>
            <person name="Makela M.R."/>
            <person name="Barry K."/>
            <person name="Chovatia M."/>
            <person name="Clum A."/>
            <person name="Daum C."/>
            <person name="Haridas S."/>
            <person name="He G."/>
            <person name="LaButti K."/>
            <person name="Lipzen A."/>
            <person name="Mondo S."/>
            <person name="Riley R."/>
            <person name="Salamov A."/>
            <person name="Simmons B.A."/>
            <person name="Magnuson J.K."/>
            <person name="Henrissat B."/>
            <person name="Mortensen U.H."/>
            <person name="Larsen T.O."/>
            <person name="Devries R.P."/>
            <person name="Grigoriev I.V."/>
            <person name="Machida M."/>
            <person name="Baker S.E."/>
            <person name="Andersen M.R."/>
        </authorList>
    </citation>
    <scope>NUCLEOTIDE SEQUENCE [LARGE SCALE GENOMIC DNA]</scope>
    <source>
        <strain evidence="2 3">IBT 29228</strain>
    </source>
</reference>
<sequence>MNRKLIRRVLANSCHQPPGFTQRSSPLSKTIRPRRLSSQRFSCYTLVGKPFRWVSLSSSFSTYRVVDALRSPMATARKIALSTSDAGVYSAGVREDAAQAASEVLQENLEKHHIYFNDSGFHNHIVHHVLTLFALGASPDEIRAAYERNKTYQKPVLPTNNGVVQSLYDQARFKACLGKRDNYPNFLEFFQREIEQKGVENVVSQYLFTGDDIADDMLVRLFGGLLHPLIHLGFGIDFNQPAIVAEALAQAATHEDWTGRMFLLPAEKAAGGIGNPGKKTLLQILEEIRKDEKLANSAHWDDVNRMRDGVLVRAPNEMIKYAAEFTISEDQMEERLVEIVDTVAYFTATAQRPSKQVKFDFFYIHGMNASVFLTKFISLPWLDVRSKLRLLEWKGRLNLLLYVSRNTPELYVNDVIEYPASRKWEEIFAYANAHPRDDGHIGKLARAVANGERVCRPYEAKAKDLGLTITGDMWLKIGNMVMDSTSDEHAVWVRSTGFDGAWEEFEDRPRL</sequence>
<dbReference type="InterPro" id="IPR025337">
    <property type="entry name" value="Questin_oxidase-like"/>
</dbReference>
<dbReference type="Pfam" id="PF14027">
    <property type="entry name" value="Questin_oxidase"/>
    <property type="match status" value="1"/>
</dbReference>
<evidence type="ECO:0000313" key="3">
    <source>
        <dbReference type="Proteomes" id="UP000326198"/>
    </source>
</evidence>
<keyword evidence="3" id="KW-1185">Reference proteome</keyword>
<dbReference type="EMBL" id="ML736177">
    <property type="protein sequence ID" value="KAE8380810.1"/>
    <property type="molecule type" value="Genomic_DNA"/>
</dbReference>
<dbReference type="PANTHER" id="PTHR35870">
    <property type="entry name" value="PROTEIN, PUTATIVE (AFU_ORTHOLOGUE AFUA_5G03330)-RELATED"/>
    <property type="match status" value="1"/>
</dbReference>
<dbReference type="GO" id="GO:0016491">
    <property type="term" value="F:oxidoreductase activity"/>
    <property type="evidence" value="ECO:0007669"/>
    <property type="project" value="UniProtKB-KW"/>
</dbReference>
<dbReference type="Proteomes" id="UP000326198">
    <property type="component" value="Unassembled WGS sequence"/>
</dbReference>
<dbReference type="PANTHER" id="PTHR35870:SF1">
    <property type="entry name" value="PROTEIN, PUTATIVE (AFU_ORTHOLOGUE AFUA_5G03330)-RELATED"/>
    <property type="match status" value="1"/>
</dbReference>
<protein>
    <recommendedName>
        <fullName evidence="4">HypA-like protein</fullName>
    </recommendedName>
</protein>
<dbReference type="AlphaFoldDB" id="A0A5N7BGC9"/>
<accession>A0A5N7BGC9</accession>
<gene>
    <name evidence="2" type="ORF">BDV26DRAFT_256694</name>
</gene>